<evidence type="ECO:0000256" key="3">
    <source>
        <dbReference type="ARBA" id="ARBA00022448"/>
    </source>
</evidence>
<dbReference type="Pfam" id="PF00928">
    <property type="entry name" value="Adap_comp_sub"/>
    <property type="match status" value="1"/>
</dbReference>
<comment type="subcellular location">
    <subcellularLocation>
        <location evidence="1">Cell membrane</location>
    </subcellularLocation>
    <subcellularLocation>
        <location evidence="2">Membrane</location>
        <location evidence="2">Coated pit</location>
        <topology evidence="2">Peripheral membrane protein</topology>
        <orientation evidence="2">Cytoplasmic side</orientation>
    </subcellularLocation>
</comment>
<evidence type="ECO:0000313" key="12">
    <source>
        <dbReference type="Proteomes" id="UP000444721"/>
    </source>
</evidence>
<evidence type="ECO:0000256" key="1">
    <source>
        <dbReference type="ARBA" id="ARBA00004236"/>
    </source>
</evidence>
<dbReference type="VEuPathDB" id="AmoebaDB:NfTy_031250"/>
<comment type="caution">
    <text evidence="11">The sequence shown here is derived from an EMBL/GenBank/DDBJ whole genome shotgun (WGS) entry which is preliminary data.</text>
</comment>
<dbReference type="AlphaFoldDB" id="A0A6A5CBY2"/>
<dbReference type="PROSITE" id="PS00991">
    <property type="entry name" value="CLAT_ADAPTOR_M_2"/>
    <property type="match status" value="1"/>
</dbReference>
<evidence type="ECO:0000256" key="9">
    <source>
        <dbReference type="PIRNR" id="PIRNR005992"/>
    </source>
</evidence>
<dbReference type="EMBL" id="VFQX01000002">
    <property type="protein sequence ID" value="KAF0984791.1"/>
    <property type="molecule type" value="Genomic_DNA"/>
</dbReference>
<evidence type="ECO:0000259" key="10">
    <source>
        <dbReference type="PROSITE" id="PS51072"/>
    </source>
</evidence>
<dbReference type="GO" id="GO:0030131">
    <property type="term" value="C:clathrin adaptor complex"/>
    <property type="evidence" value="ECO:0007669"/>
    <property type="project" value="UniProtKB-UniRule"/>
</dbReference>
<dbReference type="InterPro" id="IPR018240">
    <property type="entry name" value="Clathrin_mu_CS"/>
</dbReference>
<dbReference type="FunFam" id="3.30.450.60:FF:000002">
    <property type="entry name" value="AP-2 complex subunit mu, putative"/>
    <property type="match status" value="1"/>
</dbReference>
<accession>A0A6A5CBY2</accession>
<keyword evidence="12" id="KW-1185">Reference proteome</keyword>
<sequence length="448" mass="51072">MISALLLLNVRGHIILSRAFRDNLDIRGIATTFKTQILTSKLVDKCPVKTVAGLSFIFIRHEDLYLLAISRQNSNVTLVYEFMYKFLSLLAAYLTGGEELSEEAIREHLPLVYELLDEALDFGYPQNLEIEALKTILTHVPGGDENKLIQKMESQEITEILKHMTGDLPWRRRGIIHSKNQVFLDVIENVNMLMNEKGSVLSCDVNGQIVMNCMLSGMPECRIGLNDKPMMLPRQTNSNSSNNTCSAQKKAIQINDFSFHHCVQLSEFQAHRTISFIPPDGEFELMRYRVSQSDGVIPPFRLLPPVVNETNKSSKLEIQITLKSMFPSRMFGKNVKVKIPCPSNTAKCQISVPHGHASYKAEHSCIAWTIKRFPGYKEMTLNAEVDLIAQTSESKKWSRPPIQLQFQVPMFTSSGMHIRFLKVMEKSNYETTKWVKYLTQTGDYECRI</sequence>
<dbReference type="CDD" id="cd09251">
    <property type="entry name" value="AP-2_Mu2_Cterm"/>
    <property type="match status" value="1"/>
</dbReference>
<dbReference type="PROSITE" id="PS51072">
    <property type="entry name" value="MHD"/>
    <property type="match status" value="1"/>
</dbReference>
<dbReference type="PRINTS" id="PR00314">
    <property type="entry name" value="CLATHRINADPT"/>
</dbReference>
<evidence type="ECO:0000256" key="2">
    <source>
        <dbReference type="ARBA" id="ARBA00004277"/>
    </source>
</evidence>
<reference evidence="11 12" key="1">
    <citation type="journal article" date="2019" name="Sci. Rep.">
        <title>Nanopore sequencing improves the draft genome of the human pathogenic amoeba Naegleria fowleri.</title>
        <authorList>
            <person name="Liechti N."/>
            <person name="Schurch N."/>
            <person name="Bruggmann R."/>
            <person name="Wittwer M."/>
        </authorList>
    </citation>
    <scope>NUCLEOTIDE SEQUENCE [LARGE SCALE GENOMIC DNA]</scope>
    <source>
        <strain evidence="11 12">ATCC 30894</strain>
    </source>
</reference>
<dbReference type="InterPro" id="IPR028565">
    <property type="entry name" value="MHD"/>
</dbReference>
<dbReference type="InterPro" id="IPR011012">
    <property type="entry name" value="Longin-like_dom_sf"/>
</dbReference>
<dbReference type="VEuPathDB" id="AmoebaDB:FDP41_000690"/>
<gene>
    <name evidence="11" type="ORF">FDP41_000690</name>
</gene>
<dbReference type="PIRSF" id="PIRSF005992">
    <property type="entry name" value="Clathrin_mu"/>
    <property type="match status" value="1"/>
</dbReference>
<proteinExistence type="inferred from homology"/>
<dbReference type="OrthoDB" id="10259133at2759"/>
<dbReference type="InterPro" id="IPR043512">
    <property type="entry name" value="Mu2_C"/>
</dbReference>
<comment type="similarity">
    <text evidence="9">Belongs to the adaptor complexes medium subunit family.</text>
</comment>
<evidence type="ECO:0000313" key="11">
    <source>
        <dbReference type="EMBL" id="KAF0984791.1"/>
    </source>
</evidence>
<protein>
    <recommendedName>
        <fullName evidence="10">MHD domain-containing protein</fullName>
    </recommendedName>
</protein>
<feature type="domain" description="MHD" evidence="10">
    <location>
        <begin position="179"/>
        <end position="447"/>
    </location>
</feature>
<keyword evidence="5" id="KW-0254">Endocytosis</keyword>
<evidence type="ECO:0000256" key="7">
    <source>
        <dbReference type="ARBA" id="ARBA00023136"/>
    </source>
</evidence>
<dbReference type="OMA" id="MPICELS"/>
<dbReference type="Gene3D" id="3.30.450.60">
    <property type="match status" value="1"/>
</dbReference>
<keyword evidence="6 9" id="KW-0653">Protein transport</keyword>
<dbReference type="GO" id="GO:0005905">
    <property type="term" value="C:clathrin-coated pit"/>
    <property type="evidence" value="ECO:0007669"/>
    <property type="project" value="UniProtKB-KW"/>
</dbReference>
<dbReference type="GeneID" id="68107908"/>
<dbReference type="GO" id="GO:0005886">
    <property type="term" value="C:plasma membrane"/>
    <property type="evidence" value="ECO:0007669"/>
    <property type="project" value="UniProtKB-SubCell"/>
</dbReference>
<dbReference type="GO" id="GO:0006897">
    <property type="term" value="P:endocytosis"/>
    <property type="evidence" value="ECO:0007669"/>
    <property type="project" value="UniProtKB-KW"/>
</dbReference>
<keyword evidence="4" id="KW-1003">Cell membrane</keyword>
<dbReference type="Gene3D" id="2.60.40.1170">
    <property type="entry name" value="Mu homology domain, subdomain B"/>
    <property type="match status" value="2"/>
</dbReference>
<keyword evidence="7" id="KW-0472">Membrane</keyword>
<dbReference type="InterPro" id="IPR001392">
    <property type="entry name" value="Clathrin_mu"/>
</dbReference>
<evidence type="ECO:0000256" key="6">
    <source>
        <dbReference type="ARBA" id="ARBA00022927"/>
    </source>
</evidence>
<dbReference type="PANTHER" id="PTHR10529">
    <property type="entry name" value="AP COMPLEX SUBUNIT MU"/>
    <property type="match status" value="1"/>
</dbReference>
<keyword evidence="3 9" id="KW-0813">Transport</keyword>
<dbReference type="SUPFAM" id="SSF64356">
    <property type="entry name" value="SNARE-like"/>
    <property type="match status" value="1"/>
</dbReference>
<name>A0A6A5CBY2_NAEFO</name>
<dbReference type="InterPro" id="IPR050431">
    <property type="entry name" value="Adaptor_comp_med_subunit"/>
</dbReference>
<dbReference type="CDD" id="cd14836">
    <property type="entry name" value="AP2_Mu_N"/>
    <property type="match status" value="1"/>
</dbReference>
<evidence type="ECO:0000256" key="5">
    <source>
        <dbReference type="ARBA" id="ARBA00022583"/>
    </source>
</evidence>
<evidence type="ECO:0000256" key="4">
    <source>
        <dbReference type="ARBA" id="ARBA00022475"/>
    </source>
</evidence>
<dbReference type="InterPro" id="IPR043532">
    <property type="entry name" value="AP2_Mu_N"/>
</dbReference>
<dbReference type="SUPFAM" id="SSF49447">
    <property type="entry name" value="Second domain of Mu2 adaptin subunit (ap50) of ap2 adaptor"/>
    <property type="match status" value="1"/>
</dbReference>
<evidence type="ECO:0000256" key="8">
    <source>
        <dbReference type="ARBA" id="ARBA00023176"/>
    </source>
</evidence>
<dbReference type="Proteomes" id="UP000444721">
    <property type="component" value="Unassembled WGS sequence"/>
</dbReference>
<organism evidence="11 12">
    <name type="scientific">Naegleria fowleri</name>
    <name type="common">Brain eating amoeba</name>
    <dbReference type="NCBI Taxonomy" id="5763"/>
    <lineage>
        <taxon>Eukaryota</taxon>
        <taxon>Discoba</taxon>
        <taxon>Heterolobosea</taxon>
        <taxon>Tetramitia</taxon>
        <taxon>Eutetramitia</taxon>
        <taxon>Vahlkampfiidae</taxon>
        <taxon>Naegleria</taxon>
    </lineage>
</organism>
<dbReference type="InterPro" id="IPR036168">
    <property type="entry name" value="AP2_Mu_C_sf"/>
</dbReference>
<dbReference type="RefSeq" id="XP_044569504.1">
    <property type="nucleotide sequence ID" value="XM_044710585.1"/>
</dbReference>
<dbReference type="VEuPathDB" id="AmoebaDB:NF0092180"/>
<dbReference type="GO" id="GO:0006886">
    <property type="term" value="P:intracellular protein transport"/>
    <property type="evidence" value="ECO:0007669"/>
    <property type="project" value="UniProtKB-UniRule"/>
</dbReference>
<keyword evidence="8" id="KW-0168">Coated pit</keyword>